<evidence type="ECO:0000313" key="3">
    <source>
        <dbReference type="Proteomes" id="UP000249828"/>
    </source>
</evidence>
<reference evidence="2 3" key="1">
    <citation type="submission" date="2017-11" db="EMBL/GenBank/DDBJ databases">
        <title>Draft genome sequence of Enterococcus plantarum TRW2 strain isolated from lettuce.</title>
        <authorList>
            <person name="Kim E.B."/>
            <person name="Marco M.L."/>
            <person name="Williams T.R."/>
            <person name="You I.H."/>
        </authorList>
    </citation>
    <scope>NUCLEOTIDE SEQUENCE [LARGE SCALE GENOMIC DNA]</scope>
    <source>
        <strain evidence="2 3">TRW2</strain>
    </source>
</reference>
<evidence type="ECO:0000313" key="2">
    <source>
        <dbReference type="EMBL" id="PZL78296.1"/>
    </source>
</evidence>
<organism evidence="2 3">
    <name type="scientific">Enterococcus plantarum</name>
    <dbReference type="NCBI Taxonomy" id="1077675"/>
    <lineage>
        <taxon>Bacteria</taxon>
        <taxon>Bacillati</taxon>
        <taxon>Bacillota</taxon>
        <taxon>Bacilli</taxon>
        <taxon>Lactobacillales</taxon>
        <taxon>Enterococcaceae</taxon>
        <taxon>Enterococcus</taxon>
    </lineage>
</organism>
<feature type="transmembrane region" description="Helical" evidence="1">
    <location>
        <begin position="53"/>
        <end position="75"/>
    </location>
</feature>
<dbReference type="OrthoDB" id="2249586at2"/>
<keyword evidence="1" id="KW-0472">Membrane</keyword>
<accession>A0A2W3ZFI3</accession>
<dbReference type="NCBIfam" id="NF033218">
    <property type="entry name" value="anchor_AmaP"/>
    <property type="match status" value="1"/>
</dbReference>
<protein>
    <recommendedName>
        <fullName evidence="4">Alkaline shock response membrane anchor protein AmaP</fullName>
    </recommendedName>
</protein>
<dbReference type="EMBL" id="PIEU01000001">
    <property type="protein sequence ID" value="PZL78296.1"/>
    <property type="molecule type" value="Genomic_DNA"/>
</dbReference>
<comment type="caution">
    <text evidence="2">The sequence shown here is derived from an EMBL/GenBank/DDBJ whole genome shotgun (WGS) entry which is preliminary data.</text>
</comment>
<name>A0A2W3ZFI3_9ENTE</name>
<dbReference type="STRING" id="1077675.BCR22_09970"/>
<dbReference type="Proteomes" id="UP000249828">
    <property type="component" value="Unassembled WGS sequence"/>
</dbReference>
<dbReference type="AlphaFoldDB" id="A0A2W3ZFI3"/>
<gene>
    <name evidence="2" type="ORF">CI088_00580</name>
</gene>
<evidence type="ECO:0000256" key="1">
    <source>
        <dbReference type="SAM" id="Phobius"/>
    </source>
</evidence>
<proteinExistence type="predicted"/>
<keyword evidence="3" id="KW-1185">Reference proteome</keyword>
<sequence>MSKLKKTIVAIFLLLFMYLCFSVIVSNQTYVSIPFYFLNLDEYPLVGEWLPTITFYLAGSVFIVLFVLMLVTIFYPKKLSQFKFRKTDGVLRISKKAVEGVVAEALAAEKLMKNPNVKATMSQKKIKIKVKGDFQIVSDLYGKTDKWSEQLETQLHDLIGPDVKISIKIKFEKPQPENNNRVK</sequence>
<keyword evidence="1" id="KW-1133">Transmembrane helix</keyword>
<evidence type="ECO:0008006" key="4">
    <source>
        <dbReference type="Google" id="ProtNLM"/>
    </source>
</evidence>
<keyword evidence="1" id="KW-0812">Transmembrane</keyword>
<feature type="transmembrane region" description="Helical" evidence="1">
    <location>
        <begin position="7"/>
        <end position="33"/>
    </location>
</feature>
<dbReference type="RefSeq" id="WP_069653431.1">
    <property type="nucleotide sequence ID" value="NZ_MIKA01000004.1"/>
</dbReference>